<protein>
    <recommendedName>
        <fullName evidence="8">Peroxisomal ATPase PEX1</fullName>
    </recommendedName>
    <alternativeName>
        <fullName evidence="7">Peroxin-1</fullName>
    </alternativeName>
</protein>
<dbReference type="GO" id="GO:0005829">
    <property type="term" value="C:cytosol"/>
    <property type="evidence" value="ECO:0007669"/>
    <property type="project" value="TreeGrafter"/>
</dbReference>
<evidence type="ECO:0000256" key="8">
    <source>
        <dbReference type="ARBA" id="ARBA00034532"/>
    </source>
</evidence>
<accession>A0A3M6VRD4</accession>
<organism evidence="10 11">
    <name type="scientific">Peronospora effusa</name>
    <dbReference type="NCBI Taxonomy" id="542832"/>
    <lineage>
        <taxon>Eukaryota</taxon>
        <taxon>Sar</taxon>
        <taxon>Stramenopiles</taxon>
        <taxon>Oomycota</taxon>
        <taxon>Peronosporomycetes</taxon>
        <taxon>Peronosporales</taxon>
        <taxon>Peronosporaceae</taxon>
        <taxon>Peronospora</taxon>
    </lineage>
</organism>
<dbReference type="InterPro" id="IPR027417">
    <property type="entry name" value="P-loop_NTPase"/>
</dbReference>
<dbReference type="InterPro" id="IPR003593">
    <property type="entry name" value="AAA+_ATPase"/>
</dbReference>
<dbReference type="PANTHER" id="PTHR23077">
    <property type="entry name" value="AAA-FAMILY ATPASE"/>
    <property type="match status" value="1"/>
</dbReference>
<dbReference type="InterPro" id="IPR003960">
    <property type="entry name" value="ATPase_AAA_CS"/>
</dbReference>
<comment type="similarity">
    <text evidence="2">Belongs to the AAA ATPase family.</text>
</comment>
<dbReference type="GO" id="GO:0016887">
    <property type="term" value="F:ATP hydrolysis activity"/>
    <property type="evidence" value="ECO:0007669"/>
    <property type="project" value="InterPro"/>
</dbReference>
<dbReference type="Gene3D" id="3.40.50.300">
    <property type="entry name" value="P-loop containing nucleotide triphosphate hydrolases"/>
    <property type="match status" value="2"/>
</dbReference>
<comment type="subcellular location">
    <subcellularLocation>
        <location evidence="1">Membrane</location>
    </subcellularLocation>
</comment>
<evidence type="ECO:0000256" key="3">
    <source>
        <dbReference type="ARBA" id="ARBA00022741"/>
    </source>
</evidence>
<name>A0A3M6VRD4_9STRA</name>
<evidence type="ECO:0000256" key="2">
    <source>
        <dbReference type="ARBA" id="ARBA00006914"/>
    </source>
</evidence>
<evidence type="ECO:0000313" key="11">
    <source>
        <dbReference type="Proteomes" id="UP000282087"/>
    </source>
</evidence>
<sequence>MATHGAFLAPVLVPLNSCFVNLPLAFVQTFLSRPELMGPGSIILELSWETIDGYIQRVCVGWIGGIIKDRTLRRSLLLTADTKRYDVCFNDEFVLFFTLFSDVIEVPIEFARCVEIQDYLDKTPQSYIGVHVIETLPIARQVNVEPCTPDDWELIQLHAGAIETELLRQVPIALERMCVVNENQVSPIWINQHTLIRVRVSLSVGMYVDFVLQCMEIAVPEYTEFDASNREHARLTPASEIIVAPKERPPQATDNGLSRDLYYEQSLPLLVQVDVDALQNDTVDEVWVHPESLVMLDGALFPNAPVDAQEAPVVVLWCPESKLITENNEQSEAARKQPVCYVARLKACSGVVRGHIIPNRGVIATLGITTHASVYLRVLRVPELSPTSVTLCVNLESHDESHSALADRIRQSFLRWASSAEHIHIICSGSVLHFDLDNEEVIQAIAEVQYDAEETFSVKQLEDIPVGALHKYTVLGGSKGSYVLSMDEVAVQNAVGTQRQVLEKLETRALSTRTLNMSIVELSRSAKPYAMLMKAVRPVLSRDALAARVIMGVKPSGCALIYGERGSGKSTYLRAIVHDIQRSSKFAAFATTIECRNLRGLKMEAVKSRLTDLFKEAATHAPALIVLDNLDALVPEENESAGAANEQSRRIAELLLVLMNHNCQRMQKSTGELNASFKRECEAINGLPHSQKKSARKKMLETIGSAMQSKSVVIVAAARSDTSVHKTLRGCGLFDRPIRVSLPDAGRREIVIREMLQMKVNAANSTRKGAKGSREIVIDPSIDFGLLSSLTEGYSLRDLSGATDRALHQTYKRHALLQPAKGCEVAYKVQQSDFVEGIEDFQPTALIGVDLFKSSVKWSDVGGLKQVRTVLKDTLELPTRYAKLYESTPIKLPAGMLLYGPPGCGKTLLASAVAHECGLNFISVKGPEVLNKYIGASEQAIRDLFARAGSAAPSVLFLDEFDSIAPRRGADNTGVTDRLVNQLLTFLDGVEAQKGVYVLAATSRPDMIDPALLRPGRLDKSFYCGFPNEEERLDILRAVSKDMDLSTEALEYLSEIASDPKSAHFSGADLQAIMYSAQLELVHEKLNGNNSTQITKAHVQMSFQHAKPSTSDAARFELERLFSNFSKVRKTDFSIADATVSTTSELLKSHIAHQRTALA</sequence>
<dbReference type="Pfam" id="PF00004">
    <property type="entry name" value="AAA"/>
    <property type="match status" value="2"/>
</dbReference>
<dbReference type="InterPro" id="IPR015342">
    <property type="entry name" value="PEX1-N_C-lobe"/>
</dbReference>
<dbReference type="PANTHER" id="PTHR23077:SF12">
    <property type="entry name" value="PEROXISOMAL ATPASE PEX1"/>
    <property type="match status" value="1"/>
</dbReference>
<dbReference type="SUPFAM" id="SSF52540">
    <property type="entry name" value="P-loop containing nucleoside triphosphate hydrolases"/>
    <property type="match status" value="2"/>
</dbReference>
<dbReference type="Gene3D" id="1.10.8.60">
    <property type="match status" value="2"/>
</dbReference>
<reference evidence="10 11" key="1">
    <citation type="submission" date="2018-06" db="EMBL/GenBank/DDBJ databases">
        <title>Comparative genomics of downy mildews reveals potential adaptations to biotrophy.</title>
        <authorList>
            <person name="Fletcher K."/>
            <person name="Klosterman S.J."/>
            <person name="Derevnina L."/>
            <person name="Martin F."/>
            <person name="Koike S."/>
            <person name="Reyes Chin-Wo S."/>
            <person name="Mou B."/>
            <person name="Michelmore R."/>
        </authorList>
    </citation>
    <scope>NUCLEOTIDE SEQUENCE [LARGE SCALE GENOMIC DNA]</scope>
    <source>
        <strain evidence="10 11">R14</strain>
    </source>
</reference>
<dbReference type="GO" id="GO:0016558">
    <property type="term" value="P:protein import into peroxisome matrix"/>
    <property type="evidence" value="ECO:0007669"/>
    <property type="project" value="TreeGrafter"/>
</dbReference>
<dbReference type="FunFam" id="3.40.50.300:FF:000149">
    <property type="entry name" value="Nuclear valosin-containing protein-like"/>
    <property type="match status" value="1"/>
</dbReference>
<dbReference type="GO" id="GO:0005524">
    <property type="term" value="F:ATP binding"/>
    <property type="evidence" value="ECO:0007669"/>
    <property type="project" value="UniProtKB-KW"/>
</dbReference>
<evidence type="ECO:0000259" key="9">
    <source>
        <dbReference type="SMART" id="SM00382"/>
    </source>
</evidence>
<evidence type="ECO:0000313" key="10">
    <source>
        <dbReference type="EMBL" id="RMX66930.1"/>
    </source>
</evidence>
<dbReference type="SUPFAM" id="SSF54585">
    <property type="entry name" value="Cdc48 domain 2-like"/>
    <property type="match status" value="1"/>
</dbReference>
<dbReference type="EMBL" id="QLLG01000182">
    <property type="protein sequence ID" value="RMX66930.1"/>
    <property type="molecule type" value="Genomic_DNA"/>
</dbReference>
<evidence type="ECO:0000256" key="6">
    <source>
        <dbReference type="ARBA" id="ARBA00023136"/>
    </source>
</evidence>
<keyword evidence="4" id="KW-0378">Hydrolase</keyword>
<keyword evidence="3" id="KW-0547">Nucleotide-binding</keyword>
<evidence type="ECO:0000256" key="4">
    <source>
        <dbReference type="ARBA" id="ARBA00022801"/>
    </source>
</evidence>
<keyword evidence="11" id="KW-1185">Reference proteome</keyword>
<proteinExistence type="inferred from homology"/>
<evidence type="ECO:0000256" key="5">
    <source>
        <dbReference type="ARBA" id="ARBA00022840"/>
    </source>
</evidence>
<keyword evidence="6" id="KW-0472">Membrane</keyword>
<dbReference type="Pfam" id="PF09262">
    <property type="entry name" value="PEX-1N"/>
    <property type="match status" value="1"/>
</dbReference>
<dbReference type="InterPro" id="IPR029067">
    <property type="entry name" value="CDC48_domain_2-like_sf"/>
</dbReference>
<dbReference type="STRING" id="542832.A0A3M6VRD4"/>
<dbReference type="SMART" id="SM00382">
    <property type="entry name" value="AAA"/>
    <property type="match status" value="2"/>
</dbReference>
<feature type="domain" description="AAA+ ATPase" evidence="9">
    <location>
        <begin position="892"/>
        <end position="1028"/>
    </location>
</feature>
<dbReference type="AlphaFoldDB" id="A0A3M6VRD4"/>
<feature type="domain" description="AAA+ ATPase" evidence="9">
    <location>
        <begin position="555"/>
        <end position="744"/>
    </location>
</feature>
<evidence type="ECO:0000256" key="1">
    <source>
        <dbReference type="ARBA" id="ARBA00004370"/>
    </source>
</evidence>
<dbReference type="InterPro" id="IPR003959">
    <property type="entry name" value="ATPase_AAA_core"/>
</dbReference>
<dbReference type="PROSITE" id="PS00674">
    <property type="entry name" value="AAA"/>
    <property type="match status" value="1"/>
</dbReference>
<comment type="caution">
    <text evidence="10">The sequence shown here is derived from an EMBL/GenBank/DDBJ whole genome shotgun (WGS) entry which is preliminary data.</text>
</comment>
<dbReference type="Proteomes" id="UP000282087">
    <property type="component" value="Unassembled WGS sequence"/>
</dbReference>
<dbReference type="InterPro" id="IPR050168">
    <property type="entry name" value="AAA_ATPase_domain"/>
</dbReference>
<dbReference type="Gene3D" id="3.10.330.10">
    <property type="match status" value="1"/>
</dbReference>
<dbReference type="GO" id="GO:0005778">
    <property type="term" value="C:peroxisomal membrane"/>
    <property type="evidence" value="ECO:0007669"/>
    <property type="project" value="TreeGrafter"/>
</dbReference>
<evidence type="ECO:0000256" key="7">
    <source>
        <dbReference type="ARBA" id="ARBA00032509"/>
    </source>
</evidence>
<keyword evidence="5" id="KW-0067">ATP-binding</keyword>
<gene>
    <name evidence="10" type="ORF">DD238_002717</name>
</gene>
<dbReference type="VEuPathDB" id="FungiDB:DD237_003430"/>